<gene>
    <name evidence="1" type="ORF">Pcinc_042865</name>
</gene>
<evidence type="ECO:0000313" key="1">
    <source>
        <dbReference type="EMBL" id="KAK3850433.1"/>
    </source>
</evidence>
<comment type="caution">
    <text evidence="1">The sequence shown here is derived from an EMBL/GenBank/DDBJ whole genome shotgun (WGS) entry which is preliminary data.</text>
</comment>
<proteinExistence type="predicted"/>
<accession>A0AAE1BHL8</accession>
<keyword evidence="2" id="KW-1185">Reference proteome</keyword>
<dbReference type="AlphaFoldDB" id="A0AAE1BHL8"/>
<sequence length="109" mass="12833">MFAKTCWRRDCRRSRVPWLGCHRRGDLGTQPPVEDPNFTQTQEKTRVQMLITFFHRKGLVHYESVPHYQQVSNHRLCGHQSCLLHHNTQHQFLANQQMLQHVTSGSSPD</sequence>
<organism evidence="1 2">
    <name type="scientific">Petrolisthes cinctipes</name>
    <name type="common">Flat porcelain crab</name>
    <dbReference type="NCBI Taxonomy" id="88211"/>
    <lineage>
        <taxon>Eukaryota</taxon>
        <taxon>Metazoa</taxon>
        <taxon>Ecdysozoa</taxon>
        <taxon>Arthropoda</taxon>
        <taxon>Crustacea</taxon>
        <taxon>Multicrustacea</taxon>
        <taxon>Malacostraca</taxon>
        <taxon>Eumalacostraca</taxon>
        <taxon>Eucarida</taxon>
        <taxon>Decapoda</taxon>
        <taxon>Pleocyemata</taxon>
        <taxon>Anomura</taxon>
        <taxon>Galatheoidea</taxon>
        <taxon>Porcellanidae</taxon>
        <taxon>Petrolisthes</taxon>
    </lineage>
</organism>
<dbReference type="Proteomes" id="UP001286313">
    <property type="component" value="Unassembled WGS sequence"/>
</dbReference>
<dbReference type="EMBL" id="JAWQEG010008379">
    <property type="protein sequence ID" value="KAK3850433.1"/>
    <property type="molecule type" value="Genomic_DNA"/>
</dbReference>
<name>A0AAE1BHL8_PETCI</name>
<reference evidence="1" key="1">
    <citation type="submission" date="2023-10" db="EMBL/GenBank/DDBJ databases">
        <title>Genome assemblies of two species of porcelain crab, Petrolisthes cinctipes and Petrolisthes manimaculis (Anomura: Porcellanidae).</title>
        <authorList>
            <person name="Angst P."/>
        </authorList>
    </citation>
    <scope>NUCLEOTIDE SEQUENCE</scope>
    <source>
        <strain evidence="1">PB745_01</strain>
        <tissue evidence="1">Gill</tissue>
    </source>
</reference>
<protein>
    <submittedName>
        <fullName evidence="1">Uncharacterized protein</fullName>
    </submittedName>
</protein>
<evidence type="ECO:0000313" key="2">
    <source>
        <dbReference type="Proteomes" id="UP001286313"/>
    </source>
</evidence>